<evidence type="ECO:0000256" key="10">
    <source>
        <dbReference type="ARBA" id="ARBA00023004"/>
    </source>
</evidence>
<feature type="binding site" evidence="12">
    <location>
        <position position="112"/>
    </location>
    <ligand>
        <name>[4Fe-4S] cluster</name>
        <dbReference type="ChEBI" id="CHEBI:49883"/>
        <note>4Fe-4S-S-AdoMet</note>
    </ligand>
</feature>
<comment type="catalytic activity">
    <reaction evidence="12">
        <text>adenosine(2503) in 23S rRNA + 2 reduced [2Fe-2S]-[ferredoxin] + 2 S-adenosyl-L-methionine = 2-methyladenosine(2503) in 23S rRNA + 5'-deoxyadenosine + L-methionine + 2 oxidized [2Fe-2S]-[ferredoxin] + S-adenosyl-L-homocysteine</text>
        <dbReference type="Rhea" id="RHEA:42916"/>
        <dbReference type="Rhea" id="RHEA-COMP:10000"/>
        <dbReference type="Rhea" id="RHEA-COMP:10001"/>
        <dbReference type="Rhea" id="RHEA-COMP:10152"/>
        <dbReference type="Rhea" id="RHEA-COMP:10282"/>
        <dbReference type="ChEBI" id="CHEBI:17319"/>
        <dbReference type="ChEBI" id="CHEBI:33737"/>
        <dbReference type="ChEBI" id="CHEBI:33738"/>
        <dbReference type="ChEBI" id="CHEBI:57844"/>
        <dbReference type="ChEBI" id="CHEBI:57856"/>
        <dbReference type="ChEBI" id="CHEBI:59789"/>
        <dbReference type="ChEBI" id="CHEBI:74411"/>
        <dbReference type="ChEBI" id="CHEBI:74497"/>
        <dbReference type="EC" id="2.1.1.192"/>
    </reaction>
</comment>
<dbReference type="InterPro" id="IPR013785">
    <property type="entry name" value="Aldolase_TIM"/>
</dbReference>
<dbReference type="EMBL" id="JAFBEE010000018">
    <property type="protein sequence ID" value="MBM7615847.1"/>
    <property type="molecule type" value="Genomic_DNA"/>
</dbReference>
<dbReference type="NCBIfam" id="TIGR00048">
    <property type="entry name" value="rRNA_mod_RlmN"/>
    <property type="match status" value="1"/>
</dbReference>
<comment type="caution">
    <text evidence="12">Lacks conserved residue(s) required for the propagation of feature annotation.</text>
</comment>
<comment type="catalytic activity">
    <reaction evidence="12">
        <text>adenosine(37) in tRNA + 2 reduced [2Fe-2S]-[ferredoxin] + 2 S-adenosyl-L-methionine = 2-methyladenosine(37) in tRNA + 5'-deoxyadenosine + L-methionine + 2 oxidized [2Fe-2S]-[ferredoxin] + S-adenosyl-L-homocysteine</text>
        <dbReference type="Rhea" id="RHEA:43332"/>
        <dbReference type="Rhea" id="RHEA-COMP:10000"/>
        <dbReference type="Rhea" id="RHEA-COMP:10001"/>
        <dbReference type="Rhea" id="RHEA-COMP:10162"/>
        <dbReference type="Rhea" id="RHEA-COMP:10485"/>
        <dbReference type="ChEBI" id="CHEBI:17319"/>
        <dbReference type="ChEBI" id="CHEBI:33737"/>
        <dbReference type="ChEBI" id="CHEBI:33738"/>
        <dbReference type="ChEBI" id="CHEBI:57844"/>
        <dbReference type="ChEBI" id="CHEBI:57856"/>
        <dbReference type="ChEBI" id="CHEBI:59789"/>
        <dbReference type="ChEBI" id="CHEBI:74411"/>
        <dbReference type="ChEBI" id="CHEBI:74497"/>
        <dbReference type="EC" id="2.1.1.192"/>
    </reaction>
</comment>
<dbReference type="SFLD" id="SFLDF00275">
    <property type="entry name" value="adenosine_C2_methyltransferase"/>
    <property type="match status" value="1"/>
</dbReference>
<dbReference type="SUPFAM" id="SSF102114">
    <property type="entry name" value="Radical SAM enzymes"/>
    <property type="match status" value="1"/>
</dbReference>
<dbReference type="Gene3D" id="3.20.20.70">
    <property type="entry name" value="Aldolase class I"/>
    <property type="match status" value="1"/>
</dbReference>
<dbReference type="Gene3D" id="1.10.150.530">
    <property type="match status" value="1"/>
</dbReference>
<comment type="cofactor">
    <cofactor evidence="12">
        <name>[4Fe-4S] cluster</name>
        <dbReference type="ChEBI" id="CHEBI:49883"/>
    </cofactor>
    <text evidence="12">Binds 1 [4Fe-4S] cluster. The cluster is coordinated with 3 cysteines and an exchangeable S-adenosyl-L-methionine.</text>
</comment>
<proteinExistence type="inferred from homology"/>
<feature type="active site" description="Proton acceptor" evidence="12">
    <location>
        <position position="92"/>
    </location>
</feature>
<dbReference type="Pfam" id="PF04055">
    <property type="entry name" value="Radical_SAM"/>
    <property type="match status" value="1"/>
</dbReference>
<evidence type="ECO:0000256" key="1">
    <source>
        <dbReference type="ARBA" id="ARBA00004496"/>
    </source>
</evidence>
<dbReference type="InterPro" id="IPR027492">
    <property type="entry name" value="RNA_MTrfase_RlmN"/>
</dbReference>
<evidence type="ECO:0000256" key="7">
    <source>
        <dbReference type="ARBA" id="ARBA00022691"/>
    </source>
</evidence>
<name>A0ABS2NSC2_9FIRM</name>
<feature type="binding site" evidence="12">
    <location>
        <begin position="159"/>
        <end position="160"/>
    </location>
    <ligand>
        <name>S-adenosyl-L-methionine</name>
        <dbReference type="ChEBI" id="CHEBI:59789"/>
    </ligand>
</feature>
<accession>A0ABS2NSC2</accession>
<keyword evidence="5 12" id="KW-0489">Methyltransferase</keyword>
<evidence type="ECO:0000256" key="8">
    <source>
        <dbReference type="ARBA" id="ARBA00022694"/>
    </source>
</evidence>
<feature type="binding site" evidence="12">
    <location>
        <position position="116"/>
    </location>
    <ligand>
        <name>[4Fe-4S] cluster</name>
        <dbReference type="ChEBI" id="CHEBI:49883"/>
        <note>4Fe-4S-S-AdoMet</note>
    </ligand>
</feature>
<evidence type="ECO:0000313" key="15">
    <source>
        <dbReference type="Proteomes" id="UP001314796"/>
    </source>
</evidence>
<keyword evidence="2 12" id="KW-0004">4Fe-4S</keyword>
<dbReference type="Pfam" id="PF21016">
    <property type="entry name" value="RlmN_N"/>
    <property type="match status" value="1"/>
</dbReference>
<dbReference type="InterPro" id="IPR004383">
    <property type="entry name" value="rRNA_lsu_MTrfase_RlmN/Cfr"/>
</dbReference>
<feature type="active site" description="S-methylcysteine intermediate" evidence="12">
    <location>
        <position position="333"/>
    </location>
</feature>
<dbReference type="CDD" id="cd01335">
    <property type="entry name" value="Radical_SAM"/>
    <property type="match status" value="1"/>
</dbReference>
<dbReference type="InterPro" id="IPR040072">
    <property type="entry name" value="Methyltransferase_A"/>
</dbReference>
<feature type="domain" description="Radical SAM core" evidence="13">
    <location>
        <begin position="98"/>
        <end position="328"/>
    </location>
</feature>
<comment type="caution">
    <text evidence="14">The sequence shown here is derived from an EMBL/GenBank/DDBJ whole genome shotgun (WGS) entry which is preliminary data.</text>
</comment>
<comment type="function">
    <text evidence="12">Specifically methylates position 2 of adenine 2503 in 23S rRNA and position 2 of adenine 37 in tRNAs.</text>
</comment>
<dbReference type="PANTHER" id="PTHR30544">
    <property type="entry name" value="23S RRNA METHYLTRANSFERASE"/>
    <property type="match status" value="1"/>
</dbReference>
<dbReference type="EC" id="2.1.1.192" evidence="12"/>
<dbReference type="PANTHER" id="PTHR30544:SF5">
    <property type="entry name" value="RADICAL SAM CORE DOMAIN-CONTAINING PROTEIN"/>
    <property type="match status" value="1"/>
</dbReference>
<keyword evidence="11 12" id="KW-0411">Iron-sulfur</keyword>
<dbReference type="SFLD" id="SFLDS00029">
    <property type="entry name" value="Radical_SAM"/>
    <property type="match status" value="1"/>
</dbReference>
<feature type="binding site" evidence="12">
    <location>
        <position position="191"/>
    </location>
    <ligand>
        <name>S-adenosyl-L-methionine</name>
        <dbReference type="ChEBI" id="CHEBI:59789"/>
    </ligand>
</feature>
<evidence type="ECO:0000256" key="6">
    <source>
        <dbReference type="ARBA" id="ARBA00022679"/>
    </source>
</evidence>
<evidence type="ECO:0000256" key="12">
    <source>
        <dbReference type="HAMAP-Rule" id="MF_01849"/>
    </source>
</evidence>
<dbReference type="GO" id="GO:0032259">
    <property type="term" value="P:methylation"/>
    <property type="evidence" value="ECO:0007669"/>
    <property type="project" value="UniProtKB-KW"/>
</dbReference>
<keyword evidence="8 12" id="KW-0819">tRNA processing</keyword>
<evidence type="ECO:0000256" key="2">
    <source>
        <dbReference type="ARBA" id="ARBA00022485"/>
    </source>
</evidence>
<comment type="subcellular location">
    <subcellularLocation>
        <location evidence="1 12">Cytoplasm</location>
    </subcellularLocation>
</comment>
<keyword evidence="4 12" id="KW-0698">rRNA processing</keyword>
<dbReference type="InterPro" id="IPR007197">
    <property type="entry name" value="rSAM"/>
</dbReference>
<reference evidence="14 15" key="1">
    <citation type="submission" date="2021-01" db="EMBL/GenBank/DDBJ databases">
        <title>Genomic Encyclopedia of Type Strains, Phase IV (KMG-IV): sequencing the most valuable type-strain genomes for metagenomic binning, comparative biology and taxonomic classification.</title>
        <authorList>
            <person name="Goeker M."/>
        </authorList>
    </citation>
    <scope>NUCLEOTIDE SEQUENCE [LARGE SCALE GENOMIC DNA]</scope>
    <source>
        <strain evidence="14 15">DSM 25890</strain>
    </source>
</reference>
<feature type="binding site" evidence="12">
    <location>
        <position position="119"/>
    </location>
    <ligand>
        <name>[4Fe-4S] cluster</name>
        <dbReference type="ChEBI" id="CHEBI:49883"/>
        <note>4Fe-4S-S-AdoMet</note>
    </ligand>
</feature>
<evidence type="ECO:0000256" key="9">
    <source>
        <dbReference type="ARBA" id="ARBA00022723"/>
    </source>
</evidence>
<evidence type="ECO:0000259" key="13">
    <source>
        <dbReference type="PROSITE" id="PS51918"/>
    </source>
</evidence>
<sequence>MSKTDLLSLTKEELITFMESIGEKKFRAMQIFQWLHKRVKSFEDMSNLSKNLRQKLSDNAYISQVEIAQKLVSKIDGTTKYLFSLQDDHIIEGVVMKYKHGNTACISSQVGCAMGCTFCASTIKGLERNLRAGEMLAQIFAMEEDFGERISNIVLMGSGEPLHNYKEVINFLRVVNDEDGINIGNRHITLSTCGLVPEIRALADLKIPINLAISLHAPNDEIRRQTMPIAKKYSLDELIDSCRYYLQQTNRRITFEYALIRGVNDGEKEAMELSKLLKGLLCHVNLIPVNEVDERFYRKSHQDQIKAFENILKKNGIEVTVRREMGADINAACGQLRNRHLTGLGK</sequence>
<organism evidence="14 15">
    <name type="scientific">Alkaliphilus hydrothermalis</name>
    <dbReference type="NCBI Taxonomy" id="1482730"/>
    <lineage>
        <taxon>Bacteria</taxon>
        <taxon>Bacillati</taxon>
        <taxon>Bacillota</taxon>
        <taxon>Clostridia</taxon>
        <taxon>Peptostreptococcales</taxon>
        <taxon>Natronincolaceae</taxon>
        <taxon>Alkaliphilus</taxon>
    </lineage>
</organism>
<evidence type="ECO:0000256" key="4">
    <source>
        <dbReference type="ARBA" id="ARBA00022552"/>
    </source>
</evidence>
<feature type="binding site" evidence="12">
    <location>
        <begin position="214"/>
        <end position="216"/>
    </location>
    <ligand>
        <name>S-adenosyl-L-methionine</name>
        <dbReference type="ChEBI" id="CHEBI:59789"/>
    </ligand>
</feature>
<dbReference type="InterPro" id="IPR048641">
    <property type="entry name" value="RlmN_N"/>
</dbReference>
<dbReference type="InterPro" id="IPR058240">
    <property type="entry name" value="rSAM_sf"/>
</dbReference>
<dbReference type="HAMAP" id="MF_01849">
    <property type="entry name" value="RNA_methyltr_RlmN"/>
    <property type="match status" value="1"/>
</dbReference>
<feature type="binding site" evidence="12">
    <location>
        <position position="290"/>
    </location>
    <ligand>
        <name>S-adenosyl-L-methionine</name>
        <dbReference type="ChEBI" id="CHEBI:59789"/>
    </ligand>
</feature>
<dbReference type="PIRSF" id="PIRSF006004">
    <property type="entry name" value="CHP00048"/>
    <property type="match status" value="1"/>
</dbReference>
<keyword evidence="12" id="KW-1015">Disulfide bond</keyword>
<comment type="miscellaneous">
    <text evidence="12">Reaction proceeds by a ping-pong mechanism involving intermediate methylation of a conserved cysteine residue.</text>
</comment>
<evidence type="ECO:0000256" key="3">
    <source>
        <dbReference type="ARBA" id="ARBA00022490"/>
    </source>
</evidence>
<keyword evidence="7 12" id="KW-0949">S-adenosyl-L-methionine</keyword>
<keyword evidence="9 12" id="KW-0479">Metal-binding</keyword>
<keyword evidence="6 12" id="KW-0808">Transferase</keyword>
<comment type="similarity">
    <text evidence="12">Belongs to the radical SAM superfamily. RlmN family.</text>
</comment>
<protein>
    <recommendedName>
        <fullName evidence="12">Probable dual-specificity RNA methyltransferase RlmN</fullName>
        <ecNumber evidence="12">2.1.1.192</ecNumber>
    </recommendedName>
    <alternativeName>
        <fullName evidence="12">23S rRNA (adenine(2503)-C(2))-methyltransferase</fullName>
    </alternativeName>
    <alternativeName>
        <fullName evidence="12">23S rRNA m2A2503 methyltransferase</fullName>
    </alternativeName>
    <alternativeName>
        <fullName evidence="12">Ribosomal RNA large subunit methyltransferase N</fullName>
    </alternativeName>
    <alternativeName>
        <fullName evidence="12">tRNA (adenine(37)-C(2))-methyltransferase</fullName>
    </alternativeName>
    <alternativeName>
        <fullName evidence="12">tRNA m2A37 methyltransferase</fullName>
    </alternativeName>
</protein>
<dbReference type="PROSITE" id="PS51918">
    <property type="entry name" value="RADICAL_SAM"/>
    <property type="match status" value="1"/>
</dbReference>
<keyword evidence="10 12" id="KW-0408">Iron</keyword>
<keyword evidence="15" id="KW-1185">Reference proteome</keyword>
<evidence type="ECO:0000256" key="5">
    <source>
        <dbReference type="ARBA" id="ARBA00022603"/>
    </source>
</evidence>
<dbReference type="SFLD" id="SFLDG01062">
    <property type="entry name" value="methyltransferase_(Class_A)"/>
    <property type="match status" value="1"/>
</dbReference>
<dbReference type="Proteomes" id="UP001314796">
    <property type="component" value="Unassembled WGS sequence"/>
</dbReference>
<keyword evidence="3 12" id="KW-0963">Cytoplasm</keyword>
<dbReference type="GO" id="GO:0008168">
    <property type="term" value="F:methyltransferase activity"/>
    <property type="evidence" value="ECO:0007669"/>
    <property type="project" value="UniProtKB-KW"/>
</dbReference>
<evidence type="ECO:0000256" key="11">
    <source>
        <dbReference type="ARBA" id="ARBA00023014"/>
    </source>
</evidence>
<gene>
    <name evidence="12" type="primary">rlmN</name>
    <name evidence="14" type="ORF">JOC73_002421</name>
</gene>
<evidence type="ECO:0000313" key="14">
    <source>
        <dbReference type="EMBL" id="MBM7615847.1"/>
    </source>
</evidence>